<sequence length="85" mass="9943">MNTYVSNVPFRHSYQVRRIIPKFTRHDGSAHTTNGKFIPSAESCSYPIARNHNSRRNYSRCKPQGSAGELYVAKWSSRKPYHTWR</sequence>
<evidence type="ECO:0000313" key="1">
    <source>
        <dbReference type="EMBL" id="ABT16471.1"/>
    </source>
</evidence>
<proteinExistence type="predicted"/>
<name>A7K8U7_9PHYC</name>
<dbReference type="GeneID" id="5470984"/>
<organism evidence="1 2">
    <name type="scientific">Chlorovirus heliozoae</name>
    <dbReference type="NCBI Taxonomy" id="322019"/>
    <lineage>
        <taxon>Viruses</taxon>
        <taxon>Varidnaviria</taxon>
        <taxon>Bamfordvirae</taxon>
        <taxon>Nucleocytoviricota</taxon>
        <taxon>Megaviricetes</taxon>
        <taxon>Algavirales</taxon>
        <taxon>Phycodnaviridae</taxon>
        <taxon>Chlorovirus</taxon>
    </lineage>
</organism>
<protein>
    <submittedName>
        <fullName evidence="1">Uncharacterized protein z337L</fullName>
    </submittedName>
</protein>
<dbReference type="EMBL" id="EF101928">
    <property type="protein sequence ID" value="ABT16471.1"/>
    <property type="molecule type" value="Genomic_DNA"/>
</dbReference>
<accession>A7K8U7</accession>
<dbReference type="Proteomes" id="UP000202420">
    <property type="component" value="Segment"/>
</dbReference>
<dbReference type="KEGG" id="vg:5470984"/>
<evidence type="ECO:0000313" key="2">
    <source>
        <dbReference type="Proteomes" id="UP000202420"/>
    </source>
</evidence>
<keyword evidence="2" id="KW-1185">Reference proteome</keyword>
<gene>
    <name evidence="1" type="primary">z337L</name>
    <name evidence="1" type="ORF">ATCV1_z337L</name>
</gene>
<reference evidence="1 2" key="1">
    <citation type="submission" date="2006-09" db="EMBL/GenBank/DDBJ databases">
        <title>Sequence and annotation of the 288-kb ATCV-1 virus that infects an endosymbiotic Chlorella strain of the heliozoon Acanthocystis turfacea.</title>
        <authorList>
            <person name="Fitzgerald L.A."/>
            <person name="Graves M.V."/>
            <person name="Li X."/>
            <person name="Pfitzner A.J.P."/>
            <person name="Hartigan J."/>
            <person name="Van Etten J.L."/>
        </authorList>
    </citation>
    <scope>NUCLEOTIDE SEQUENCE [LARGE SCALE GENOMIC DNA]</scope>
    <source>
        <strain evidence="1 2">ATCV-1</strain>
    </source>
</reference>
<dbReference type="RefSeq" id="YP_001426818.1">
    <property type="nucleotide sequence ID" value="NC_008724.1"/>
</dbReference>